<gene>
    <name evidence="1" type="ORF">DID88_001103</name>
</gene>
<name>A0A395J0E2_9HELO</name>
<comment type="caution">
    <text evidence="1">The sequence shown here is derived from an EMBL/GenBank/DDBJ whole genome shotgun (WGS) entry which is preliminary data.</text>
</comment>
<keyword evidence="2" id="KW-1185">Reference proteome</keyword>
<proteinExistence type="predicted"/>
<evidence type="ECO:0000313" key="2">
    <source>
        <dbReference type="Proteomes" id="UP000249056"/>
    </source>
</evidence>
<dbReference type="AlphaFoldDB" id="A0A395J0E2"/>
<reference evidence="1 2" key="1">
    <citation type="submission" date="2018-06" db="EMBL/GenBank/DDBJ databases">
        <title>Genome Sequence of the Brown Rot Fungal Pathogen Monilinia fructigena.</title>
        <authorList>
            <person name="Landi L."/>
            <person name="De Miccolis Angelini R.M."/>
            <person name="Pollastro S."/>
            <person name="Abate D."/>
            <person name="Faretra F."/>
            <person name="Romanazzi G."/>
        </authorList>
    </citation>
    <scope>NUCLEOTIDE SEQUENCE [LARGE SCALE GENOMIC DNA]</scope>
    <source>
        <strain evidence="1 2">Mfrg269</strain>
    </source>
</reference>
<dbReference type="Proteomes" id="UP000249056">
    <property type="component" value="Unassembled WGS sequence"/>
</dbReference>
<protein>
    <submittedName>
        <fullName evidence="1">Uncharacterized protein</fullName>
    </submittedName>
</protein>
<dbReference type="OrthoDB" id="5411518at2759"/>
<sequence>MSTYSSDEIFDNWMGIIEDDFSKTILERKLKYHYQDHGKVIQVPLADIDAYTSIFCSKTDTSKALIAFSSNAKRTNEAKVNAVDNMASEYRKMWISDTEKADGVEYLRRNAGGKNKLC</sequence>
<dbReference type="EMBL" id="QKRW01000010">
    <property type="protein sequence ID" value="RAL65538.1"/>
    <property type="molecule type" value="Genomic_DNA"/>
</dbReference>
<organism evidence="1 2">
    <name type="scientific">Monilinia fructigena</name>
    <dbReference type="NCBI Taxonomy" id="38457"/>
    <lineage>
        <taxon>Eukaryota</taxon>
        <taxon>Fungi</taxon>
        <taxon>Dikarya</taxon>
        <taxon>Ascomycota</taxon>
        <taxon>Pezizomycotina</taxon>
        <taxon>Leotiomycetes</taxon>
        <taxon>Helotiales</taxon>
        <taxon>Sclerotiniaceae</taxon>
        <taxon>Monilinia</taxon>
    </lineage>
</organism>
<accession>A0A395J0E2</accession>
<evidence type="ECO:0000313" key="1">
    <source>
        <dbReference type="EMBL" id="RAL65538.1"/>
    </source>
</evidence>